<evidence type="ECO:0000313" key="3">
    <source>
        <dbReference type="Proteomes" id="UP000778262"/>
    </source>
</evidence>
<keyword evidence="1" id="KW-1133">Transmembrane helix</keyword>
<reference evidence="2" key="1">
    <citation type="submission" date="2018-11" db="EMBL/GenBank/DDBJ databases">
        <title>Genomics analysis of Putative Virulence Factors on Adhesion and Cytotoxicity for Cronobacter spp.</title>
        <authorList>
            <person name="Cui J."/>
        </authorList>
    </citation>
    <scope>NUCLEOTIDE SEQUENCE</scope>
    <source>
        <strain evidence="2">SD69</strain>
    </source>
</reference>
<dbReference type="Proteomes" id="UP000778262">
    <property type="component" value="Unassembled WGS sequence"/>
</dbReference>
<dbReference type="InterPro" id="IPR038522">
    <property type="entry name" value="T4/T6SS_DotU_sf"/>
</dbReference>
<proteinExistence type="predicted"/>
<comment type="caution">
    <text evidence="2">The sequence shown here is derived from an EMBL/GenBank/DDBJ whole genome shotgun (WGS) entry which is preliminary data.</text>
</comment>
<keyword evidence="1" id="KW-0472">Membrane</keyword>
<name>A0A9Q4T2F6_9ENTR</name>
<sequence length="199" mass="22131">MVTCDALFEKMIATAILLSMDGIIPSFSGLKLRLTNTLDQLCHSLLASGAPEDDVDRLCKILCTGIDACARTTLARQQLSWEGHALTHHYYGYEETSSGVAEPLASLLQNTHFHFHLYAEQLLFLLSPLLPQDSALQALWAQRRASSAHPVITHVLQNQAPPCNGNQHRRKMLYVTGIGLITTLAGLWFWCVNTLSRLY</sequence>
<keyword evidence="1" id="KW-0812">Transmembrane</keyword>
<evidence type="ECO:0000313" key="2">
    <source>
        <dbReference type="EMBL" id="NCH87647.1"/>
    </source>
</evidence>
<organism evidence="2 3">
    <name type="scientific">Cronobacter dublinensis</name>
    <dbReference type="NCBI Taxonomy" id="413497"/>
    <lineage>
        <taxon>Bacteria</taxon>
        <taxon>Pseudomonadati</taxon>
        <taxon>Pseudomonadota</taxon>
        <taxon>Gammaproteobacteria</taxon>
        <taxon>Enterobacterales</taxon>
        <taxon>Enterobacteriaceae</taxon>
        <taxon>Cronobacter</taxon>
    </lineage>
</organism>
<protein>
    <recommendedName>
        <fullName evidence="4">Type IV / VI secretion system DotU domain-containing protein</fullName>
    </recommendedName>
</protein>
<accession>A0A9Q4T2F6</accession>
<gene>
    <name evidence="2" type="ORF">EHJ13_09370</name>
</gene>
<feature type="transmembrane region" description="Helical" evidence="1">
    <location>
        <begin position="172"/>
        <end position="190"/>
    </location>
</feature>
<dbReference type="Gene3D" id="1.25.40.590">
    <property type="entry name" value="Type IV / VI secretion system, DotU"/>
    <property type="match status" value="1"/>
</dbReference>
<evidence type="ECO:0008006" key="4">
    <source>
        <dbReference type="Google" id="ProtNLM"/>
    </source>
</evidence>
<dbReference type="AlphaFoldDB" id="A0A9Q4T2F6"/>
<dbReference type="EMBL" id="RPBY01000003">
    <property type="protein sequence ID" value="NCH87647.1"/>
    <property type="molecule type" value="Genomic_DNA"/>
</dbReference>
<evidence type="ECO:0000256" key="1">
    <source>
        <dbReference type="SAM" id="Phobius"/>
    </source>
</evidence>